<dbReference type="Proteomes" id="UP000007305">
    <property type="component" value="Chromosome 6"/>
</dbReference>
<name>A0A804Q1B7_MAIZE</name>
<keyword evidence="3" id="KW-1185">Reference proteome</keyword>
<dbReference type="AlphaFoldDB" id="A0A804Q1B7"/>
<evidence type="ECO:0000256" key="1">
    <source>
        <dbReference type="SAM" id="MobiDB-lite"/>
    </source>
</evidence>
<sequence length="350" mass="38605">MPKPNGRRNNILARMLQIEARRYIARDVQKLADRHDFQKLVLLYSGRAGRCRSGCSSGASLAAAGGRCSFRRHAATAGPVPGARGGSGLPRCRGRGRRRRRFSCGRRRRLLALAALLLVGYAPRLGVRVADVAEVDPHGARREGVGLRRVAALLVRGAQAADERVEGPPGLAQRARAGRRRVRLAEVGAPGGVHLGLAELVQVLEELDDVRAAAPRQRERRPVVPQVLQERVPVPPLLRFVPAELRRRSGLLRLRLRLSQRLDLMLRRRERVVAAPRRRGRPGWPRGIHARRRSSSYCSPGRPPGPGRGRARDRADQWRRAPYPGRAPGWVAMGCGGERRAGGSGEREVN</sequence>
<dbReference type="InParanoid" id="A0A804Q1B7"/>
<protein>
    <submittedName>
        <fullName evidence="2">Uncharacterized protein</fullName>
    </submittedName>
</protein>
<reference evidence="2" key="3">
    <citation type="submission" date="2021-05" db="UniProtKB">
        <authorList>
            <consortium name="EnsemblPlants"/>
        </authorList>
    </citation>
    <scope>IDENTIFICATION</scope>
    <source>
        <strain evidence="2">cv. B73</strain>
    </source>
</reference>
<proteinExistence type="predicted"/>
<dbReference type="Gramene" id="Zm00001eb290210_T001">
    <property type="protein sequence ID" value="Zm00001eb290210_P001"/>
    <property type="gene ID" value="Zm00001eb290210"/>
</dbReference>
<feature type="compositionally biased region" description="Basic and acidic residues" evidence="1">
    <location>
        <begin position="337"/>
        <end position="350"/>
    </location>
</feature>
<feature type="compositionally biased region" description="Basic and acidic residues" evidence="1">
    <location>
        <begin position="310"/>
        <end position="319"/>
    </location>
</feature>
<feature type="region of interest" description="Disordered" evidence="1">
    <location>
        <begin position="278"/>
        <end position="350"/>
    </location>
</feature>
<dbReference type="EnsemblPlants" id="Zm00001eb290210_T001">
    <property type="protein sequence ID" value="Zm00001eb290210_P001"/>
    <property type="gene ID" value="Zm00001eb290210"/>
</dbReference>
<organism evidence="2 3">
    <name type="scientific">Zea mays</name>
    <name type="common">Maize</name>
    <dbReference type="NCBI Taxonomy" id="4577"/>
    <lineage>
        <taxon>Eukaryota</taxon>
        <taxon>Viridiplantae</taxon>
        <taxon>Streptophyta</taxon>
        <taxon>Embryophyta</taxon>
        <taxon>Tracheophyta</taxon>
        <taxon>Spermatophyta</taxon>
        <taxon>Magnoliopsida</taxon>
        <taxon>Liliopsida</taxon>
        <taxon>Poales</taxon>
        <taxon>Poaceae</taxon>
        <taxon>PACMAD clade</taxon>
        <taxon>Panicoideae</taxon>
        <taxon>Andropogonodae</taxon>
        <taxon>Andropogoneae</taxon>
        <taxon>Tripsacinae</taxon>
        <taxon>Zea</taxon>
    </lineage>
</organism>
<reference evidence="2" key="2">
    <citation type="submission" date="2019-07" db="EMBL/GenBank/DDBJ databases">
        <authorList>
            <person name="Seetharam A."/>
            <person name="Woodhouse M."/>
            <person name="Cannon E."/>
        </authorList>
    </citation>
    <scope>NUCLEOTIDE SEQUENCE [LARGE SCALE GENOMIC DNA]</scope>
    <source>
        <strain evidence="2">cv. B73</strain>
    </source>
</reference>
<accession>A0A804Q1B7</accession>
<evidence type="ECO:0000313" key="3">
    <source>
        <dbReference type="Proteomes" id="UP000007305"/>
    </source>
</evidence>
<evidence type="ECO:0000313" key="2">
    <source>
        <dbReference type="EnsemblPlants" id="Zm00001eb290210_P001"/>
    </source>
</evidence>
<reference evidence="3" key="1">
    <citation type="journal article" date="2009" name="Science">
        <title>The B73 maize genome: complexity, diversity, and dynamics.</title>
        <authorList>
            <person name="Schnable P.S."/>
            <person name="Ware D."/>
            <person name="Fulton R.S."/>
            <person name="Stein J.C."/>
            <person name="Wei F."/>
            <person name="Pasternak S."/>
            <person name="Liang C."/>
            <person name="Zhang J."/>
            <person name="Fulton L."/>
            <person name="Graves T.A."/>
            <person name="Minx P."/>
            <person name="Reily A.D."/>
            <person name="Courtney L."/>
            <person name="Kruchowski S.S."/>
            <person name="Tomlinson C."/>
            <person name="Strong C."/>
            <person name="Delehaunty K."/>
            <person name="Fronick C."/>
            <person name="Courtney B."/>
            <person name="Rock S.M."/>
            <person name="Belter E."/>
            <person name="Du F."/>
            <person name="Kim K."/>
            <person name="Abbott R.M."/>
            <person name="Cotton M."/>
            <person name="Levy A."/>
            <person name="Marchetto P."/>
            <person name="Ochoa K."/>
            <person name="Jackson S.M."/>
            <person name="Gillam B."/>
            <person name="Chen W."/>
            <person name="Yan L."/>
            <person name="Higginbotham J."/>
            <person name="Cardenas M."/>
            <person name="Waligorski J."/>
            <person name="Applebaum E."/>
            <person name="Phelps L."/>
            <person name="Falcone J."/>
            <person name="Kanchi K."/>
            <person name="Thane T."/>
            <person name="Scimone A."/>
            <person name="Thane N."/>
            <person name="Henke J."/>
            <person name="Wang T."/>
            <person name="Ruppert J."/>
            <person name="Shah N."/>
            <person name="Rotter K."/>
            <person name="Hodges J."/>
            <person name="Ingenthron E."/>
            <person name="Cordes M."/>
            <person name="Kohlberg S."/>
            <person name="Sgro J."/>
            <person name="Delgado B."/>
            <person name="Mead K."/>
            <person name="Chinwalla A."/>
            <person name="Leonard S."/>
            <person name="Crouse K."/>
            <person name="Collura K."/>
            <person name="Kudrna D."/>
            <person name="Currie J."/>
            <person name="He R."/>
            <person name="Angelova A."/>
            <person name="Rajasekar S."/>
            <person name="Mueller T."/>
            <person name="Lomeli R."/>
            <person name="Scara G."/>
            <person name="Ko A."/>
            <person name="Delaney K."/>
            <person name="Wissotski M."/>
            <person name="Lopez G."/>
            <person name="Campos D."/>
            <person name="Braidotti M."/>
            <person name="Ashley E."/>
            <person name="Golser W."/>
            <person name="Kim H."/>
            <person name="Lee S."/>
            <person name="Lin J."/>
            <person name="Dujmic Z."/>
            <person name="Kim W."/>
            <person name="Talag J."/>
            <person name="Zuccolo A."/>
            <person name="Fan C."/>
            <person name="Sebastian A."/>
            <person name="Kramer M."/>
            <person name="Spiegel L."/>
            <person name="Nascimento L."/>
            <person name="Zutavern T."/>
            <person name="Miller B."/>
            <person name="Ambroise C."/>
            <person name="Muller S."/>
            <person name="Spooner W."/>
            <person name="Narechania A."/>
            <person name="Ren L."/>
            <person name="Wei S."/>
            <person name="Kumari S."/>
            <person name="Faga B."/>
            <person name="Levy M.J."/>
            <person name="McMahan L."/>
            <person name="Van Buren P."/>
            <person name="Vaughn M.W."/>
            <person name="Ying K."/>
            <person name="Yeh C.-T."/>
            <person name="Emrich S.J."/>
            <person name="Jia Y."/>
            <person name="Kalyanaraman A."/>
            <person name="Hsia A.-P."/>
            <person name="Barbazuk W.B."/>
            <person name="Baucom R.S."/>
            <person name="Brutnell T.P."/>
            <person name="Carpita N.C."/>
            <person name="Chaparro C."/>
            <person name="Chia J.-M."/>
            <person name="Deragon J.-M."/>
            <person name="Estill J.C."/>
            <person name="Fu Y."/>
            <person name="Jeddeloh J.A."/>
            <person name="Han Y."/>
            <person name="Lee H."/>
            <person name="Li P."/>
            <person name="Lisch D.R."/>
            <person name="Liu S."/>
            <person name="Liu Z."/>
            <person name="Nagel D.H."/>
            <person name="McCann M.C."/>
            <person name="SanMiguel P."/>
            <person name="Myers A.M."/>
            <person name="Nettleton D."/>
            <person name="Nguyen J."/>
            <person name="Penning B.W."/>
            <person name="Ponnala L."/>
            <person name="Schneider K.L."/>
            <person name="Schwartz D.C."/>
            <person name="Sharma A."/>
            <person name="Soderlund C."/>
            <person name="Springer N.M."/>
            <person name="Sun Q."/>
            <person name="Wang H."/>
            <person name="Waterman M."/>
            <person name="Westerman R."/>
            <person name="Wolfgruber T.K."/>
            <person name="Yang L."/>
            <person name="Yu Y."/>
            <person name="Zhang L."/>
            <person name="Zhou S."/>
            <person name="Zhu Q."/>
            <person name="Bennetzen J.L."/>
            <person name="Dawe R.K."/>
            <person name="Jiang J."/>
            <person name="Jiang N."/>
            <person name="Presting G.G."/>
            <person name="Wessler S.R."/>
            <person name="Aluru S."/>
            <person name="Martienssen R.A."/>
            <person name="Clifton S.W."/>
            <person name="McCombie W.R."/>
            <person name="Wing R.A."/>
            <person name="Wilson R.K."/>
        </authorList>
    </citation>
    <scope>NUCLEOTIDE SEQUENCE [LARGE SCALE GENOMIC DNA]</scope>
    <source>
        <strain evidence="3">cv. B73</strain>
    </source>
</reference>